<dbReference type="STRING" id="571913.VV02_01915"/>
<organism evidence="1 2">
    <name type="scientific">Luteipulveratus mongoliensis</name>
    <dbReference type="NCBI Taxonomy" id="571913"/>
    <lineage>
        <taxon>Bacteria</taxon>
        <taxon>Bacillati</taxon>
        <taxon>Actinomycetota</taxon>
        <taxon>Actinomycetes</taxon>
        <taxon>Micrococcales</taxon>
        <taxon>Dermacoccaceae</taxon>
        <taxon>Luteipulveratus</taxon>
    </lineage>
</organism>
<name>A0A0K1JE95_9MICO</name>
<evidence type="ECO:0000313" key="2">
    <source>
        <dbReference type="Proteomes" id="UP000066480"/>
    </source>
</evidence>
<dbReference type="KEGG" id="lmoi:VV02_01915"/>
<reference evidence="1 2" key="1">
    <citation type="submission" date="2015-03" db="EMBL/GenBank/DDBJ databases">
        <title>Luteipulveratus halotolerans sp. nov., a novel actinobacterium (Dermacoccaceae) from Sarawak, Malaysia.</title>
        <authorList>
            <person name="Juboi H."/>
            <person name="Basik A."/>
            <person name="Shamsul S.S."/>
            <person name="Arnold P."/>
            <person name="Schmitt E.K."/>
            <person name="Sanglier J.-J."/>
            <person name="Yeo T."/>
        </authorList>
    </citation>
    <scope>NUCLEOTIDE SEQUENCE [LARGE SCALE GENOMIC DNA]</scope>
    <source>
        <strain evidence="1 2">MN07-A0370</strain>
    </source>
</reference>
<dbReference type="OrthoDB" id="5145393at2"/>
<accession>A0A0K1JE95</accession>
<dbReference type="EMBL" id="CP011112">
    <property type="protein sequence ID" value="AKU14910.1"/>
    <property type="molecule type" value="Genomic_DNA"/>
</dbReference>
<gene>
    <name evidence="1" type="ORF">VV02_01915</name>
</gene>
<proteinExistence type="predicted"/>
<dbReference type="AlphaFoldDB" id="A0A0K1JE95"/>
<dbReference type="Proteomes" id="UP000066480">
    <property type="component" value="Chromosome"/>
</dbReference>
<protein>
    <submittedName>
        <fullName evidence="1">Uncharacterized protein</fullName>
    </submittedName>
</protein>
<evidence type="ECO:0000313" key="1">
    <source>
        <dbReference type="EMBL" id="AKU14910.1"/>
    </source>
</evidence>
<dbReference type="RefSeq" id="WP_052589469.1">
    <property type="nucleotide sequence ID" value="NZ_CP011112.1"/>
</dbReference>
<sequence>MTASNLTPRKQRIVAMAAVVVWVLAWVATQANPARADDPIGSSCGPNDSQRAHLTAYHGSRSLNPCISGTNLRLDIPRGPLNPACICYPRRFNVQEIRRIGQEDVQIGDKLVKLWHFSFKRFQIVDHGTINTTDGPGYTLSIKPKDFAQIGGANDSGTAMYTDLWIDKGTFSIAPLFGGIDIPEDSPLIEVVQGLDLVGTRLQLDIKYLVTYSDAPSDKGNFPVRLPNTELSIS</sequence>
<keyword evidence="2" id="KW-1185">Reference proteome</keyword>